<dbReference type="InterPro" id="IPR052339">
    <property type="entry name" value="Fe-S_Maturation_MIP18"/>
</dbReference>
<dbReference type="RefSeq" id="WP_073071303.1">
    <property type="nucleotide sequence ID" value="NZ_FQXN01000001.1"/>
</dbReference>
<proteinExistence type="predicted"/>
<evidence type="ECO:0000259" key="1">
    <source>
        <dbReference type="Pfam" id="PF01883"/>
    </source>
</evidence>
<organism evidence="2 3">
    <name type="scientific">Thermosipho atlanticus DSM 15807</name>
    <dbReference type="NCBI Taxonomy" id="1123380"/>
    <lineage>
        <taxon>Bacteria</taxon>
        <taxon>Thermotogati</taxon>
        <taxon>Thermotogota</taxon>
        <taxon>Thermotogae</taxon>
        <taxon>Thermotogales</taxon>
        <taxon>Fervidobacteriaceae</taxon>
        <taxon>Thermosipho</taxon>
    </lineage>
</organism>
<dbReference type="Proteomes" id="UP000242592">
    <property type="component" value="Unassembled WGS sequence"/>
</dbReference>
<feature type="domain" description="MIP18 family-like" evidence="1">
    <location>
        <begin position="6"/>
        <end position="78"/>
    </location>
</feature>
<gene>
    <name evidence="2" type="ORF">SAMN02745199_0268</name>
</gene>
<dbReference type="AlphaFoldDB" id="A0A1M5R167"/>
<dbReference type="Pfam" id="PF01883">
    <property type="entry name" value="FeS_assembly_P"/>
    <property type="match status" value="1"/>
</dbReference>
<dbReference type="InterPro" id="IPR002744">
    <property type="entry name" value="MIP18-like"/>
</dbReference>
<evidence type="ECO:0000313" key="3">
    <source>
        <dbReference type="Proteomes" id="UP000242592"/>
    </source>
</evidence>
<dbReference type="PANTHER" id="PTHR42831:SF1">
    <property type="entry name" value="FE-S PROTEIN MATURATION AUXILIARY FACTOR YITW"/>
    <property type="match status" value="1"/>
</dbReference>
<evidence type="ECO:0000313" key="2">
    <source>
        <dbReference type="EMBL" id="SHH19891.1"/>
    </source>
</evidence>
<keyword evidence="3" id="KW-1185">Reference proteome</keyword>
<protein>
    <submittedName>
        <fullName evidence="2">Metal-sulfur cluster biosynthetic enzyme</fullName>
    </submittedName>
</protein>
<dbReference type="Gene3D" id="3.30.300.130">
    <property type="entry name" value="Fe-S cluster assembly (FSCA)"/>
    <property type="match status" value="1"/>
</dbReference>
<name>A0A1M5R167_9BACT</name>
<dbReference type="PANTHER" id="PTHR42831">
    <property type="entry name" value="FE-S PROTEIN MATURATION AUXILIARY FACTOR YITW"/>
    <property type="match status" value="1"/>
</dbReference>
<dbReference type="SUPFAM" id="SSF117916">
    <property type="entry name" value="Fe-S cluster assembly (FSCA) domain-like"/>
    <property type="match status" value="1"/>
</dbReference>
<dbReference type="EMBL" id="FQXN01000001">
    <property type="protein sequence ID" value="SHH19891.1"/>
    <property type="molecule type" value="Genomic_DNA"/>
</dbReference>
<dbReference type="STRING" id="1123380.SAMN02745199_0268"/>
<sequence length="101" mass="11467">MDKVTKEAVWNKLKEVIDFEIGLDVVSLGLIYDVQVDEKNNVYVLMTMTTPMCPLAGMIMQDAETKLREIEGVNEVKVELTFDPPWTPDRIDPEVRGQLGI</sequence>
<reference evidence="3" key="1">
    <citation type="submission" date="2016-11" db="EMBL/GenBank/DDBJ databases">
        <authorList>
            <person name="Varghese N."/>
            <person name="Submissions S."/>
        </authorList>
    </citation>
    <scope>NUCLEOTIDE SEQUENCE [LARGE SCALE GENOMIC DNA]</scope>
    <source>
        <strain evidence="3">DSM 15807</strain>
    </source>
</reference>
<dbReference type="OrthoDB" id="9805360at2"/>
<dbReference type="InterPro" id="IPR034904">
    <property type="entry name" value="FSCA_dom_sf"/>
</dbReference>
<accession>A0A1M5R167</accession>